<dbReference type="GO" id="GO:0003677">
    <property type="term" value="F:DNA binding"/>
    <property type="evidence" value="ECO:0007669"/>
    <property type="project" value="InterPro"/>
</dbReference>
<keyword evidence="3" id="KW-1185">Reference proteome</keyword>
<comment type="caution">
    <text evidence="2">The sequence shown here is derived from an EMBL/GenBank/DDBJ whole genome shotgun (WGS) entry which is preliminary data.</text>
</comment>
<feature type="domain" description="Transposase Tc1-like" evidence="1">
    <location>
        <begin position="75"/>
        <end position="137"/>
    </location>
</feature>
<dbReference type="Proteomes" id="UP000499080">
    <property type="component" value="Unassembled WGS sequence"/>
</dbReference>
<accession>A0A4Y2E4W7</accession>
<dbReference type="AlphaFoldDB" id="A0A4Y2E4W7"/>
<dbReference type="OrthoDB" id="2351036at2759"/>
<dbReference type="EMBL" id="BGPR01000506">
    <property type="protein sequence ID" value="GBM23921.1"/>
    <property type="molecule type" value="Genomic_DNA"/>
</dbReference>
<name>A0A4Y2E4W7_ARAVE</name>
<dbReference type="GO" id="GO:0015074">
    <property type="term" value="P:DNA integration"/>
    <property type="evidence" value="ECO:0007669"/>
    <property type="project" value="InterPro"/>
</dbReference>
<gene>
    <name evidence="2" type="ORF">AVEN_52124_1</name>
</gene>
<dbReference type="GO" id="GO:0006313">
    <property type="term" value="P:DNA transposition"/>
    <property type="evidence" value="ECO:0007669"/>
    <property type="project" value="InterPro"/>
</dbReference>
<evidence type="ECO:0000259" key="1">
    <source>
        <dbReference type="Pfam" id="PF01498"/>
    </source>
</evidence>
<sequence length="143" mass="16697">MWNQWSSNLKTGHVGLEAVSDHRFEILFHERSAVHMGLVHVESQRSSLWCSAEVWRQGCFLRGRLRYFDHRSKSHDRRATLPQTAMDFNAGASTSVSVRTVQWTIIDMGFRSRRPTHVPLLTARHKALCLVWARQHCHWTADY</sequence>
<proteinExistence type="predicted"/>
<organism evidence="2 3">
    <name type="scientific">Araneus ventricosus</name>
    <name type="common">Orbweaver spider</name>
    <name type="synonym">Epeira ventricosa</name>
    <dbReference type="NCBI Taxonomy" id="182803"/>
    <lineage>
        <taxon>Eukaryota</taxon>
        <taxon>Metazoa</taxon>
        <taxon>Ecdysozoa</taxon>
        <taxon>Arthropoda</taxon>
        <taxon>Chelicerata</taxon>
        <taxon>Arachnida</taxon>
        <taxon>Araneae</taxon>
        <taxon>Araneomorphae</taxon>
        <taxon>Entelegynae</taxon>
        <taxon>Araneoidea</taxon>
        <taxon>Araneidae</taxon>
        <taxon>Araneus</taxon>
    </lineage>
</organism>
<dbReference type="InterPro" id="IPR002492">
    <property type="entry name" value="Transposase_Tc1-like"/>
</dbReference>
<dbReference type="Pfam" id="PF01498">
    <property type="entry name" value="HTH_Tnp_Tc3_2"/>
    <property type="match status" value="1"/>
</dbReference>
<evidence type="ECO:0000313" key="2">
    <source>
        <dbReference type="EMBL" id="GBM23921.1"/>
    </source>
</evidence>
<evidence type="ECO:0000313" key="3">
    <source>
        <dbReference type="Proteomes" id="UP000499080"/>
    </source>
</evidence>
<reference evidence="2 3" key="1">
    <citation type="journal article" date="2019" name="Sci. Rep.">
        <title>Orb-weaving spider Araneus ventricosus genome elucidates the spidroin gene catalogue.</title>
        <authorList>
            <person name="Kono N."/>
            <person name="Nakamura H."/>
            <person name="Ohtoshi R."/>
            <person name="Moran D.A.P."/>
            <person name="Shinohara A."/>
            <person name="Yoshida Y."/>
            <person name="Fujiwara M."/>
            <person name="Mori M."/>
            <person name="Tomita M."/>
            <person name="Arakawa K."/>
        </authorList>
    </citation>
    <scope>NUCLEOTIDE SEQUENCE [LARGE SCALE GENOMIC DNA]</scope>
</reference>
<protein>
    <recommendedName>
        <fullName evidence="1">Transposase Tc1-like domain-containing protein</fullName>
    </recommendedName>
</protein>